<organism evidence="1 2">
    <name type="scientific">Cichorium intybus</name>
    <name type="common">Chicory</name>
    <dbReference type="NCBI Taxonomy" id="13427"/>
    <lineage>
        <taxon>Eukaryota</taxon>
        <taxon>Viridiplantae</taxon>
        <taxon>Streptophyta</taxon>
        <taxon>Embryophyta</taxon>
        <taxon>Tracheophyta</taxon>
        <taxon>Spermatophyta</taxon>
        <taxon>Magnoliopsida</taxon>
        <taxon>eudicotyledons</taxon>
        <taxon>Gunneridae</taxon>
        <taxon>Pentapetalae</taxon>
        <taxon>asterids</taxon>
        <taxon>campanulids</taxon>
        <taxon>Asterales</taxon>
        <taxon>Asteraceae</taxon>
        <taxon>Cichorioideae</taxon>
        <taxon>Cichorieae</taxon>
        <taxon>Cichoriinae</taxon>
        <taxon>Cichorium</taxon>
    </lineage>
</organism>
<evidence type="ECO:0000313" key="1">
    <source>
        <dbReference type="EMBL" id="KAI3750692.1"/>
    </source>
</evidence>
<sequence length="816" mass="91913">MCSNSSFDLNRCDDVVIPKIDRSVFNESAGSRKQTYSRLRLAPAQSPTSAKTTIHRRTPRLRSLHTSTPNNVNGAEQAENSQIIRMLKELFKSEHNFEALVPLEVEIDTKVAVPELLNPETKPKRGRQRKHENAVFVHPPPAKRICNNTVKKVVAYNDDGDIETVNCRGVKVNLENLGRLEDPYGHEIRRRTEGMSTKDELLGFLGGLDGEWATSRKKRRVVNASDFGDALPKGWKLSLSIKKKSAHVWLFCRRYISPGGRQFDSCKEVSLYLLSLVGEKALVKSNQTQSNNSDDFALKGTSVNARDRHVVLALPTSLPRDFKKQVKSNIVNPIDVQVEEIFKCLKCFMIFEGKVSLFDHQLLSHKTERSQLDSEISELMVLKGGIFECQFCSNTYNERNQYNEHIVTHEINNTKICEPLESETAEKPVDLDPVLLTEILDNVEIKSHDATFGDKDTLVSSSPQSDHKINSDTELKVNEHIHDLNMNEKDDNEEEKAPDVSDSKSDFNLVNETSMSVKENNEKFEISVETVDSIENDIVGIMSNNEDAVTETGVTHVDYKQESSRNNPLLDFDENRYSYGIANSRVDDSAFDNLTEKESVNEDVGSKVITENFHIQDNVNNHPSNRSTEVNLDDFQIFRNVDSVNNKVDSLGNSQNGLNLELCSLVPTVNEEFNFQDDVTGIYDNAPESSETGLFDHFSVTDDIFGNNTLDEFKFGNSNAIYEDPVKKVSKIEDTFDVQTNLPYFPYDNNNNNNNNTGIEEEGFDSTFWTGGRNVITTSVCAWCRNEFQMQPEIQGGVASLCPNCSDGFSGQVNML</sequence>
<name>A0ACB9DVX0_CICIN</name>
<accession>A0ACB9DVX0</accession>
<reference evidence="2" key="1">
    <citation type="journal article" date="2022" name="Mol. Ecol. Resour.">
        <title>The genomes of chicory, endive, great burdock and yacon provide insights into Asteraceae palaeo-polyploidization history and plant inulin production.</title>
        <authorList>
            <person name="Fan W."/>
            <person name="Wang S."/>
            <person name="Wang H."/>
            <person name="Wang A."/>
            <person name="Jiang F."/>
            <person name="Liu H."/>
            <person name="Zhao H."/>
            <person name="Xu D."/>
            <person name="Zhang Y."/>
        </authorList>
    </citation>
    <scope>NUCLEOTIDE SEQUENCE [LARGE SCALE GENOMIC DNA]</scope>
    <source>
        <strain evidence="2">cv. Punajuju</strain>
    </source>
</reference>
<keyword evidence="2" id="KW-1185">Reference proteome</keyword>
<gene>
    <name evidence="1" type="ORF">L2E82_21441</name>
</gene>
<evidence type="ECO:0000313" key="2">
    <source>
        <dbReference type="Proteomes" id="UP001055811"/>
    </source>
</evidence>
<proteinExistence type="predicted"/>
<comment type="caution">
    <text evidence="1">The sequence shown here is derived from an EMBL/GenBank/DDBJ whole genome shotgun (WGS) entry which is preliminary data.</text>
</comment>
<protein>
    <submittedName>
        <fullName evidence="1">Uncharacterized protein</fullName>
    </submittedName>
</protein>
<reference evidence="1 2" key="2">
    <citation type="journal article" date="2022" name="Mol. Ecol. Resour.">
        <title>The genomes of chicory, endive, great burdock and yacon provide insights into Asteraceae paleo-polyploidization history and plant inulin production.</title>
        <authorList>
            <person name="Fan W."/>
            <person name="Wang S."/>
            <person name="Wang H."/>
            <person name="Wang A."/>
            <person name="Jiang F."/>
            <person name="Liu H."/>
            <person name="Zhao H."/>
            <person name="Xu D."/>
            <person name="Zhang Y."/>
        </authorList>
    </citation>
    <scope>NUCLEOTIDE SEQUENCE [LARGE SCALE GENOMIC DNA]</scope>
    <source>
        <strain evidence="2">cv. Punajuju</strain>
        <tissue evidence="1">Leaves</tissue>
    </source>
</reference>
<dbReference type="Proteomes" id="UP001055811">
    <property type="component" value="Linkage Group LG04"/>
</dbReference>
<dbReference type="EMBL" id="CM042012">
    <property type="protein sequence ID" value="KAI3750692.1"/>
    <property type="molecule type" value="Genomic_DNA"/>
</dbReference>